<feature type="region of interest" description="Disordered" evidence="1">
    <location>
        <begin position="234"/>
        <end position="277"/>
    </location>
</feature>
<keyword evidence="3" id="KW-1185">Reference proteome</keyword>
<feature type="region of interest" description="Disordered" evidence="1">
    <location>
        <begin position="128"/>
        <end position="154"/>
    </location>
</feature>
<evidence type="ECO:0000313" key="2">
    <source>
        <dbReference type="EnsemblMetazoa" id="AEPI010624-PA"/>
    </source>
</evidence>
<reference evidence="2" key="2">
    <citation type="submission" date="2020-05" db="UniProtKB">
        <authorList>
            <consortium name="EnsemblMetazoa"/>
        </authorList>
    </citation>
    <scope>IDENTIFICATION</scope>
    <source>
        <strain evidence="2">Epiroticus2</strain>
    </source>
</reference>
<feature type="compositionally biased region" description="Basic residues" evidence="1">
    <location>
        <begin position="259"/>
        <end position="268"/>
    </location>
</feature>
<evidence type="ECO:0008006" key="4">
    <source>
        <dbReference type="Google" id="ProtNLM"/>
    </source>
</evidence>
<sequence>MVDDATEVRVRDLPPGIPDSDVTAELGKFGEVLTIVPGVWGAETRLAGIPSGVRIVRMKLSSPIPSFITVCGEVTGVFYRGQKQTCRHCNEALHHGLSCIQNRVGQYRNNEALSRTPQSYAGAVRQTPTLKGATAPPSAATSEGAKAKGRKGKVRITSLTTTAEPASSSAPHAAQRSANTSKMAQRLIIPIWLFLPQLLSLLLLLPRFQPPILPPHLPLLLPLLLPLHEQLAMKRKQNPETDHESDASSSSTSSFTTVTRRKPGRPPKRITNTQSFY</sequence>
<protein>
    <recommendedName>
        <fullName evidence="4">RRM domain-containing protein</fullName>
    </recommendedName>
</protein>
<feature type="compositionally biased region" description="Basic and acidic residues" evidence="1">
    <location>
        <begin position="237"/>
        <end position="246"/>
    </location>
</feature>
<dbReference type="Proteomes" id="UP000075885">
    <property type="component" value="Unassembled WGS sequence"/>
</dbReference>
<reference evidence="3" key="1">
    <citation type="submission" date="2013-03" db="EMBL/GenBank/DDBJ databases">
        <title>The Genome Sequence of Anopheles epiroticus epiroticus2.</title>
        <authorList>
            <consortium name="The Broad Institute Genomics Platform"/>
            <person name="Neafsey D.E."/>
            <person name="Howell P."/>
            <person name="Walker B."/>
            <person name="Young S.K."/>
            <person name="Zeng Q."/>
            <person name="Gargeya S."/>
            <person name="Fitzgerald M."/>
            <person name="Haas B."/>
            <person name="Abouelleil A."/>
            <person name="Allen A.W."/>
            <person name="Alvarado L."/>
            <person name="Arachchi H.M."/>
            <person name="Berlin A.M."/>
            <person name="Chapman S.B."/>
            <person name="Gainer-Dewar J."/>
            <person name="Goldberg J."/>
            <person name="Griggs A."/>
            <person name="Gujja S."/>
            <person name="Hansen M."/>
            <person name="Howarth C."/>
            <person name="Imamovic A."/>
            <person name="Ireland A."/>
            <person name="Larimer J."/>
            <person name="McCowan C."/>
            <person name="Murphy C."/>
            <person name="Pearson M."/>
            <person name="Poon T.W."/>
            <person name="Priest M."/>
            <person name="Roberts A."/>
            <person name="Saif S."/>
            <person name="Shea T."/>
            <person name="Sisk P."/>
            <person name="Sykes S."/>
            <person name="Wortman J."/>
            <person name="Nusbaum C."/>
            <person name="Birren B."/>
        </authorList>
    </citation>
    <scope>NUCLEOTIDE SEQUENCE [LARGE SCALE GENOMIC DNA]</scope>
    <source>
        <strain evidence="3">Epiroticus2</strain>
    </source>
</reference>
<evidence type="ECO:0000256" key="1">
    <source>
        <dbReference type="SAM" id="MobiDB-lite"/>
    </source>
</evidence>
<dbReference type="EnsemblMetazoa" id="AEPI010624-RA">
    <property type="protein sequence ID" value="AEPI010624-PA"/>
    <property type="gene ID" value="AEPI010624"/>
</dbReference>
<dbReference type="AlphaFoldDB" id="A0A182PUI6"/>
<dbReference type="STRING" id="199890.A0A182PUI6"/>
<organism evidence="2 3">
    <name type="scientific">Anopheles epiroticus</name>
    <dbReference type="NCBI Taxonomy" id="199890"/>
    <lineage>
        <taxon>Eukaryota</taxon>
        <taxon>Metazoa</taxon>
        <taxon>Ecdysozoa</taxon>
        <taxon>Arthropoda</taxon>
        <taxon>Hexapoda</taxon>
        <taxon>Insecta</taxon>
        <taxon>Pterygota</taxon>
        <taxon>Neoptera</taxon>
        <taxon>Endopterygota</taxon>
        <taxon>Diptera</taxon>
        <taxon>Nematocera</taxon>
        <taxon>Culicoidea</taxon>
        <taxon>Culicidae</taxon>
        <taxon>Anophelinae</taxon>
        <taxon>Anopheles</taxon>
    </lineage>
</organism>
<proteinExistence type="predicted"/>
<dbReference type="VEuPathDB" id="VectorBase:AEPI010624"/>
<evidence type="ECO:0000313" key="3">
    <source>
        <dbReference type="Proteomes" id="UP000075885"/>
    </source>
</evidence>
<name>A0A182PUI6_9DIPT</name>
<feature type="compositionally biased region" description="Low complexity" evidence="1">
    <location>
        <begin position="247"/>
        <end position="258"/>
    </location>
</feature>
<accession>A0A182PUI6</accession>